<dbReference type="NCBIfam" id="NF011405">
    <property type="entry name" value="PRK14830.1"/>
    <property type="match status" value="1"/>
</dbReference>
<dbReference type="AlphaFoldDB" id="A0A1T4XQE8"/>
<sequence>MPTPPSEELKCIPRHIAIIMDGNGRWAKERGLPRTEGHRSGADTVRRVTEVCGEMGVEYLTLYAFSSENWKRPKREVDALMKLLEQFLRVKTKEMQEQNVRLQAIGRLHDLPKSCQDQLHKSIEQTSQNTGLTLILALSYGGREEIIDGVKSLLESVEKGHLDKGMIDGDVFSKHLYTRYYPDPDLLIRTSGELRISNFLLWQLSYTEFYVTQKLWPDFSKEDLKDAVREYGRRQRRFGGV</sequence>
<dbReference type="EMBL" id="FUYE01000005">
    <property type="protein sequence ID" value="SKA91754.1"/>
    <property type="molecule type" value="Genomic_DNA"/>
</dbReference>
<feature type="binding site" evidence="2">
    <location>
        <begin position="195"/>
        <end position="197"/>
    </location>
    <ligand>
        <name>substrate</name>
    </ligand>
</feature>
<dbReference type="HAMAP" id="MF_01139">
    <property type="entry name" value="ISPT"/>
    <property type="match status" value="1"/>
</dbReference>
<evidence type="ECO:0000256" key="1">
    <source>
        <dbReference type="ARBA" id="ARBA00022679"/>
    </source>
</evidence>
<reference evidence="4" key="1">
    <citation type="submission" date="2017-02" db="EMBL/GenBank/DDBJ databases">
        <authorList>
            <person name="Varghese N."/>
            <person name="Submissions S."/>
        </authorList>
    </citation>
    <scope>NUCLEOTIDE SEQUENCE [LARGE SCALE GENOMIC DNA]</scope>
    <source>
        <strain evidence="4">ATCC 700200</strain>
    </source>
</reference>
<evidence type="ECO:0000313" key="3">
    <source>
        <dbReference type="EMBL" id="SKA91754.1"/>
    </source>
</evidence>
<keyword evidence="2" id="KW-0460">Magnesium</keyword>
<feature type="binding site" evidence="2">
    <location>
        <position position="208"/>
    </location>
    <ligand>
        <name>Mg(2+)</name>
        <dbReference type="ChEBI" id="CHEBI:18420"/>
    </ligand>
</feature>
<keyword evidence="2" id="KW-0479">Metal-binding</keyword>
<dbReference type="GO" id="GO:0000287">
    <property type="term" value="F:magnesium ion binding"/>
    <property type="evidence" value="ECO:0007669"/>
    <property type="project" value="UniProtKB-UniRule"/>
</dbReference>
<feature type="binding site" evidence="2">
    <location>
        <position position="21"/>
    </location>
    <ligand>
        <name>Mg(2+)</name>
        <dbReference type="ChEBI" id="CHEBI:18420"/>
    </ligand>
</feature>
<dbReference type="PANTHER" id="PTHR10291:SF0">
    <property type="entry name" value="DEHYDRODOLICHYL DIPHOSPHATE SYNTHASE 2"/>
    <property type="match status" value="1"/>
</dbReference>
<feature type="binding site" evidence="2">
    <location>
        <begin position="66"/>
        <end position="68"/>
    </location>
    <ligand>
        <name>substrate</name>
    </ligand>
</feature>
<organism evidence="3 4">
    <name type="scientific">Prosthecobacter debontii</name>
    <dbReference type="NCBI Taxonomy" id="48467"/>
    <lineage>
        <taxon>Bacteria</taxon>
        <taxon>Pseudomonadati</taxon>
        <taxon>Verrucomicrobiota</taxon>
        <taxon>Verrucomicrobiia</taxon>
        <taxon>Verrucomicrobiales</taxon>
        <taxon>Verrucomicrobiaceae</taxon>
        <taxon>Prosthecobacter</taxon>
    </lineage>
</organism>
<feature type="binding site" evidence="2">
    <location>
        <position position="189"/>
    </location>
    <ligand>
        <name>substrate</name>
    </ligand>
</feature>
<dbReference type="PANTHER" id="PTHR10291">
    <property type="entry name" value="DEHYDRODOLICHYL DIPHOSPHATE SYNTHASE FAMILY MEMBER"/>
    <property type="match status" value="1"/>
</dbReference>
<evidence type="ECO:0000256" key="2">
    <source>
        <dbReference type="HAMAP-Rule" id="MF_01139"/>
    </source>
</evidence>
<evidence type="ECO:0000313" key="4">
    <source>
        <dbReference type="Proteomes" id="UP000190774"/>
    </source>
</evidence>
<comment type="cofactor">
    <cofactor evidence="2">
        <name>Mg(2+)</name>
        <dbReference type="ChEBI" id="CHEBI:18420"/>
    </cofactor>
    <text evidence="2">Binds 2 magnesium ions per subunit.</text>
</comment>
<protein>
    <recommendedName>
        <fullName evidence="2">Isoprenyl transferase</fullName>
        <ecNumber evidence="2">2.5.1.-</ecNumber>
    </recommendedName>
</protein>
<dbReference type="STRING" id="48467.SAMN02745166_01782"/>
<feature type="binding site" evidence="2">
    <location>
        <begin position="22"/>
        <end position="25"/>
    </location>
    <ligand>
        <name>substrate</name>
    </ligand>
</feature>
<dbReference type="InterPro" id="IPR018520">
    <property type="entry name" value="UPP_synth-like_CS"/>
</dbReference>
<dbReference type="SUPFAM" id="SSF64005">
    <property type="entry name" value="Undecaprenyl diphosphate synthase"/>
    <property type="match status" value="1"/>
</dbReference>
<keyword evidence="1 2" id="KW-0808">Transferase</keyword>
<feature type="binding site" evidence="2">
    <location>
        <position position="34"/>
    </location>
    <ligand>
        <name>substrate</name>
    </ligand>
</feature>
<dbReference type="PROSITE" id="PS01066">
    <property type="entry name" value="UPP_SYNTHASE"/>
    <property type="match status" value="1"/>
</dbReference>
<comment type="function">
    <text evidence="2">Catalyzes the condensation of isopentenyl diphosphate (IPP) with allylic pyrophosphates generating different type of terpenoids.</text>
</comment>
<dbReference type="Proteomes" id="UP000190774">
    <property type="component" value="Unassembled WGS sequence"/>
</dbReference>
<feature type="binding site" evidence="2">
    <location>
        <position position="70"/>
    </location>
    <ligand>
        <name>substrate</name>
    </ligand>
</feature>
<comment type="similarity">
    <text evidence="2">Belongs to the UPP synthase family.</text>
</comment>
<dbReference type="RefSeq" id="WP_078812970.1">
    <property type="nucleotide sequence ID" value="NZ_FUYE01000005.1"/>
</dbReference>
<feature type="binding site" evidence="2">
    <location>
        <position position="72"/>
    </location>
    <ligand>
        <name>substrate</name>
    </ligand>
</feature>
<dbReference type="OrthoDB" id="4191603at2"/>
<dbReference type="CDD" id="cd00475">
    <property type="entry name" value="Cis_IPPS"/>
    <property type="match status" value="1"/>
</dbReference>
<dbReference type="Gene3D" id="3.40.1180.10">
    <property type="entry name" value="Decaprenyl diphosphate synthase-like"/>
    <property type="match status" value="1"/>
</dbReference>
<dbReference type="GO" id="GO:0045547">
    <property type="term" value="F:ditrans,polycis-polyprenyl diphosphate synthase [(2E,6E)-farnesyl diphosphate specific] activity"/>
    <property type="evidence" value="ECO:0007669"/>
    <property type="project" value="TreeGrafter"/>
</dbReference>
<name>A0A1T4XQE8_9BACT</name>
<dbReference type="GO" id="GO:0016094">
    <property type="term" value="P:polyprenol biosynthetic process"/>
    <property type="evidence" value="ECO:0007669"/>
    <property type="project" value="TreeGrafter"/>
</dbReference>
<dbReference type="InterPro" id="IPR036424">
    <property type="entry name" value="UPP_synth-like_sf"/>
</dbReference>
<feature type="binding site" evidence="2">
    <location>
        <position position="38"/>
    </location>
    <ligand>
        <name>substrate</name>
    </ligand>
</feature>
<feature type="active site" evidence="2">
    <location>
        <position position="21"/>
    </location>
</feature>
<dbReference type="EC" id="2.5.1.-" evidence="2"/>
<dbReference type="FunFam" id="3.40.1180.10:FF:000001">
    <property type="entry name" value="(2E,6E)-farnesyl-diphosphate-specific ditrans,polycis-undecaprenyl-diphosphate synthase"/>
    <property type="match status" value="1"/>
</dbReference>
<accession>A0A1T4XQE8</accession>
<gene>
    <name evidence="3" type="ORF">SAMN02745166_01782</name>
</gene>
<proteinExistence type="inferred from homology"/>
<comment type="subunit">
    <text evidence="2">Homodimer.</text>
</comment>
<feature type="binding site" evidence="2">
    <location>
        <position position="26"/>
    </location>
    <ligand>
        <name>substrate</name>
    </ligand>
</feature>
<feature type="active site" description="Proton acceptor" evidence="2">
    <location>
        <position position="69"/>
    </location>
</feature>
<keyword evidence="4" id="KW-1185">Reference proteome</keyword>
<dbReference type="Pfam" id="PF01255">
    <property type="entry name" value="Prenyltransf"/>
    <property type="match status" value="1"/>
</dbReference>
<dbReference type="InterPro" id="IPR001441">
    <property type="entry name" value="UPP_synth-like"/>
</dbReference>
<dbReference type="NCBIfam" id="TIGR00055">
    <property type="entry name" value="uppS"/>
    <property type="match status" value="1"/>
</dbReference>